<feature type="region of interest" description="Disordered" evidence="1">
    <location>
        <begin position="55"/>
        <end position="122"/>
    </location>
</feature>
<evidence type="ECO:0000313" key="3">
    <source>
        <dbReference type="Proteomes" id="UP000693738"/>
    </source>
</evidence>
<evidence type="ECO:0008006" key="4">
    <source>
        <dbReference type="Google" id="ProtNLM"/>
    </source>
</evidence>
<feature type="region of interest" description="Disordered" evidence="1">
    <location>
        <begin position="335"/>
        <end position="366"/>
    </location>
</feature>
<feature type="compositionally biased region" description="Polar residues" evidence="1">
    <location>
        <begin position="528"/>
        <end position="546"/>
    </location>
</feature>
<reference evidence="2" key="1">
    <citation type="submission" date="2021-05" db="EMBL/GenBank/DDBJ databases">
        <authorList>
            <person name="Khan N."/>
        </authorList>
    </citation>
    <scope>NUCLEOTIDE SEQUENCE</scope>
</reference>
<dbReference type="EMBL" id="CAJSTJ010000111">
    <property type="protein sequence ID" value="CAG7557076.1"/>
    <property type="molecule type" value="Genomic_DNA"/>
</dbReference>
<organism evidence="2 3">
    <name type="scientific">Fusarium equiseti</name>
    <name type="common">Fusarium scirpi</name>
    <dbReference type="NCBI Taxonomy" id="61235"/>
    <lineage>
        <taxon>Eukaryota</taxon>
        <taxon>Fungi</taxon>
        <taxon>Dikarya</taxon>
        <taxon>Ascomycota</taxon>
        <taxon>Pezizomycotina</taxon>
        <taxon>Sordariomycetes</taxon>
        <taxon>Hypocreomycetidae</taxon>
        <taxon>Hypocreales</taxon>
        <taxon>Nectriaceae</taxon>
        <taxon>Fusarium</taxon>
        <taxon>Fusarium incarnatum-equiseti species complex</taxon>
    </lineage>
</organism>
<name>A0A8J2N844_FUSEQ</name>
<feature type="region of interest" description="Disordered" evidence="1">
    <location>
        <begin position="527"/>
        <end position="546"/>
    </location>
</feature>
<dbReference type="PANTHER" id="PTHR38166">
    <property type="entry name" value="C2H2-TYPE DOMAIN-CONTAINING PROTEIN-RELATED"/>
    <property type="match status" value="1"/>
</dbReference>
<gene>
    <name evidence="2" type="ORF">FEQUK3_LOCUS2795</name>
</gene>
<accession>A0A8J2N844</accession>
<dbReference type="Proteomes" id="UP000693738">
    <property type="component" value="Unassembled WGS sequence"/>
</dbReference>
<evidence type="ECO:0000313" key="2">
    <source>
        <dbReference type="EMBL" id="CAG7557076.1"/>
    </source>
</evidence>
<dbReference type="AlphaFoldDB" id="A0A8J2N844"/>
<comment type="caution">
    <text evidence="2">The sequence shown here is derived from an EMBL/GenBank/DDBJ whole genome shotgun (WGS) entry which is preliminary data.</text>
</comment>
<proteinExistence type="predicted"/>
<protein>
    <recommendedName>
        <fullName evidence="4">C2H2-type domain-containing protein</fullName>
    </recommendedName>
</protein>
<feature type="compositionally biased region" description="Polar residues" evidence="1">
    <location>
        <begin position="208"/>
        <end position="219"/>
    </location>
</feature>
<feature type="compositionally biased region" description="Basic residues" evidence="1">
    <location>
        <begin position="256"/>
        <end position="265"/>
    </location>
</feature>
<dbReference type="PANTHER" id="PTHR38166:SF1">
    <property type="entry name" value="C2H2-TYPE DOMAIN-CONTAINING PROTEIN"/>
    <property type="match status" value="1"/>
</dbReference>
<feature type="compositionally biased region" description="Basic and acidic residues" evidence="1">
    <location>
        <begin position="346"/>
        <end position="355"/>
    </location>
</feature>
<feature type="region of interest" description="Disordered" evidence="1">
    <location>
        <begin position="207"/>
        <end position="281"/>
    </location>
</feature>
<sequence length="575" mass="64754">MPAVVDKARQFSLQRKQSSLRKSYHSGKKHITKLYRQFNFHSIITAHRLVYQAPDMPRSGSEKQAIVTRTKRSSESPEPTQNRDSRTKQSSGGSRKSQDRKDQESGQGHRGSPASVSGQVNLSAPSRRLKVAEDCTNLINVPLPVTGVRQAADLREADVEPTNPSAAYLKYCIGREVKRRKQAIVDRLMAVITECVEQRLEALEEGCDQTSGSHSSSRAAQAGKPISRSAGQKRSKGQSSRDESENDEEEGEGDSRRKRDSKRTKTTKDDTRPRFACPYHQYNPARFGSERTCCGPGWTEISRVKEHLERKHSLPAHQCLRCLLRFNKPEALKQHQRTETPCPVKEPSHFKRDLSDGYDEEQAEKLKGRPRLEATTKWKEWYGILFNIKPDSPDIPSPYYDSSVSGAKLSSTNPDEIERMRNHWVKAKPAVRQQIAKTVSEAFNDCAPQLKINVVESLQEKLPRILAGLLPYPGLDSEETSNAADTFELFDFIDAVNSDLYAEEPFNFYEIDHGVGIQDTLPPEFSEFSDSSDTYQAGDSSATSVGDDASYQQFDTKFMVMQQNLDFSVPGNCFY</sequence>
<evidence type="ECO:0000256" key="1">
    <source>
        <dbReference type="SAM" id="MobiDB-lite"/>
    </source>
</evidence>